<accession>A0A4Y6PW63</accession>
<sequence>MRREIKSETDSDKEMLMSEGQRNEGKVCAVVGVGPGNGESLVRRFAQEGYRVAAMARHEDELEELVGDIDGVEVFGCDATDEASVDGAFDRVAEELGEVDTLLYNAGTGVWGKLMEVEADDLQMSWKVNTLGLFHCAQKVVPKMLDNGGGTIGVTGATAAMRGKPFTTAFAQAKGAQRMLAESMARELGPKNIHVFYYVVDGVIDSPRTREMMSDKPDEFFLKPDDIAEAVCAVAHQPRSAWTFQLDLRPFGEEW</sequence>
<dbReference type="Pfam" id="PF00106">
    <property type="entry name" value="adh_short"/>
    <property type="match status" value="1"/>
</dbReference>
<dbReference type="OrthoDB" id="5513072at2"/>
<proteinExistence type="predicted"/>
<evidence type="ECO:0000256" key="1">
    <source>
        <dbReference type="SAM" id="MobiDB-lite"/>
    </source>
</evidence>
<dbReference type="Proteomes" id="UP000315995">
    <property type="component" value="Chromosome"/>
</dbReference>
<evidence type="ECO:0000313" key="3">
    <source>
        <dbReference type="Proteomes" id="UP000315995"/>
    </source>
</evidence>
<evidence type="ECO:0000313" key="2">
    <source>
        <dbReference type="EMBL" id="QDG52566.1"/>
    </source>
</evidence>
<accession>A0A5B8Y931</accession>
<dbReference type="PANTHER" id="PTHR43431">
    <property type="entry name" value="OXIDOREDUCTASE, SHORT CHAIN DEHYDROGENASE/REDUCTASE FAMILY (AFU_ORTHOLOGUE AFUA_5G14000)"/>
    <property type="match status" value="1"/>
</dbReference>
<dbReference type="SUPFAM" id="SSF51735">
    <property type="entry name" value="NAD(P)-binding Rossmann-fold domains"/>
    <property type="match status" value="1"/>
</dbReference>
<gene>
    <name evidence="2" type="ORF">FIV42_18040</name>
</gene>
<dbReference type="InterPro" id="IPR036291">
    <property type="entry name" value="NAD(P)-bd_dom_sf"/>
</dbReference>
<dbReference type="AlphaFoldDB" id="A0A4Y6PW63"/>
<dbReference type="EMBL" id="CP041186">
    <property type="protein sequence ID" value="QDG52566.1"/>
    <property type="molecule type" value="Genomic_DNA"/>
</dbReference>
<dbReference type="InterPro" id="IPR002347">
    <property type="entry name" value="SDR_fam"/>
</dbReference>
<protein>
    <submittedName>
        <fullName evidence="2">SDR family NAD(P)-dependent oxidoreductase</fullName>
    </submittedName>
</protein>
<dbReference type="Gene3D" id="3.40.50.720">
    <property type="entry name" value="NAD(P)-binding Rossmann-like Domain"/>
    <property type="match status" value="1"/>
</dbReference>
<dbReference type="PRINTS" id="PR00081">
    <property type="entry name" value="GDHRDH"/>
</dbReference>
<feature type="region of interest" description="Disordered" evidence="1">
    <location>
        <begin position="1"/>
        <end position="21"/>
    </location>
</feature>
<reference evidence="2 3" key="1">
    <citation type="submission" date="2019-06" db="EMBL/GenBank/DDBJ databases">
        <title>Persicimonas caeni gen. nov., sp. nov., a predatory bacterium isolated from solar saltern.</title>
        <authorList>
            <person name="Wang S."/>
        </authorList>
    </citation>
    <scope>NUCLEOTIDE SEQUENCE [LARGE SCALE GENOMIC DNA]</scope>
    <source>
        <strain evidence="2 3">YN101</strain>
    </source>
</reference>
<organism evidence="2 3">
    <name type="scientific">Persicimonas caeni</name>
    <dbReference type="NCBI Taxonomy" id="2292766"/>
    <lineage>
        <taxon>Bacteria</taxon>
        <taxon>Deltaproteobacteria</taxon>
        <taxon>Bradymonadales</taxon>
        <taxon>Bradymonadaceae</taxon>
        <taxon>Persicimonas</taxon>
    </lineage>
</organism>
<dbReference type="PANTHER" id="PTHR43431:SF7">
    <property type="entry name" value="OXIDOREDUCTASE, SHORT CHAIN DEHYDROGENASE_REDUCTASE FAMILY (AFU_ORTHOLOGUE AFUA_5G14000)"/>
    <property type="match status" value="1"/>
</dbReference>
<name>A0A4Y6PW63_PERCE</name>
<keyword evidence="3" id="KW-1185">Reference proteome</keyword>